<evidence type="ECO:0000313" key="4">
    <source>
        <dbReference type="Proteomes" id="UP000076871"/>
    </source>
</evidence>
<evidence type="ECO:0000256" key="2">
    <source>
        <dbReference type="SAM" id="SignalP"/>
    </source>
</evidence>
<feature type="signal peptide" evidence="2">
    <location>
        <begin position="1"/>
        <end position="17"/>
    </location>
</feature>
<keyword evidence="1 2" id="KW-0732">Signal</keyword>
<dbReference type="PANTHER" id="PTHR35185:SF1">
    <property type="entry name" value="UPF0619 GPI-ANCHORED MEMBRANE PROTEIN C1322.10"/>
    <property type="match status" value="1"/>
</dbReference>
<dbReference type="STRING" id="1314785.A0A165F8G1"/>
<feature type="chain" id="PRO_5007857650" description="Ser-Thr-rich glycosyl-phosphatidyl-inositol-anchored membrane family-domain-containing protein" evidence="2">
    <location>
        <begin position="18"/>
        <end position="209"/>
    </location>
</feature>
<dbReference type="InParanoid" id="A0A165F8G1"/>
<dbReference type="Proteomes" id="UP000076871">
    <property type="component" value="Unassembled WGS sequence"/>
</dbReference>
<dbReference type="PANTHER" id="PTHR35185">
    <property type="entry name" value="SERINE/THREONINE-RICH PROTEIN ADG2-RELATED"/>
    <property type="match status" value="1"/>
</dbReference>
<gene>
    <name evidence="3" type="ORF">LAESUDRAFT_723460</name>
</gene>
<organism evidence="3 4">
    <name type="scientific">Laetiporus sulphureus 93-53</name>
    <dbReference type="NCBI Taxonomy" id="1314785"/>
    <lineage>
        <taxon>Eukaryota</taxon>
        <taxon>Fungi</taxon>
        <taxon>Dikarya</taxon>
        <taxon>Basidiomycota</taxon>
        <taxon>Agaricomycotina</taxon>
        <taxon>Agaricomycetes</taxon>
        <taxon>Polyporales</taxon>
        <taxon>Laetiporus</taxon>
    </lineage>
</organism>
<proteinExistence type="predicted"/>
<keyword evidence="4" id="KW-1185">Reference proteome</keyword>
<dbReference type="GeneID" id="63825450"/>
<accession>A0A165F8G1</accession>
<name>A0A165F8G1_9APHY</name>
<dbReference type="AlphaFoldDB" id="A0A165F8G1"/>
<protein>
    <recommendedName>
        <fullName evidence="5">Ser-Thr-rich glycosyl-phosphatidyl-inositol-anchored membrane family-domain-containing protein</fullName>
    </recommendedName>
</protein>
<evidence type="ECO:0000313" key="3">
    <source>
        <dbReference type="EMBL" id="KZT08587.1"/>
    </source>
</evidence>
<dbReference type="InterPro" id="IPR052479">
    <property type="entry name" value="GPI-anchor_Adhesion_Reg"/>
</dbReference>
<reference evidence="3 4" key="1">
    <citation type="journal article" date="2016" name="Mol. Biol. Evol.">
        <title>Comparative Genomics of Early-Diverging Mushroom-Forming Fungi Provides Insights into the Origins of Lignocellulose Decay Capabilities.</title>
        <authorList>
            <person name="Nagy L.G."/>
            <person name="Riley R."/>
            <person name="Tritt A."/>
            <person name="Adam C."/>
            <person name="Daum C."/>
            <person name="Floudas D."/>
            <person name="Sun H."/>
            <person name="Yadav J.S."/>
            <person name="Pangilinan J."/>
            <person name="Larsson K.H."/>
            <person name="Matsuura K."/>
            <person name="Barry K."/>
            <person name="Labutti K."/>
            <person name="Kuo R."/>
            <person name="Ohm R.A."/>
            <person name="Bhattacharya S.S."/>
            <person name="Shirouzu T."/>
            <person name="Yoshinaga Y."/>
            <person name="Martin F.M."/>
            <person name="Grigoriev I.V."/>
            <person name="Hibbett D.S."/>
        </authorList>
    </citation>
    <scope>NUCLEOTIDE SEQUENCE [LARGE SCALE GENOMIC DNA]</scope>
    <source>
        <strain evidence="3 4">93-53</strain>
    </source>
</reference>
<dbReference type="OrthoDB" id="5420143at2759"/>
<evidence type="ECO:0008006" key="5">
    <source>
        <dbReference type="Google" id="ProtNLM"/>
    </source>
</evidence>
<dbReference type="EMBL" id="KV427614">
    <property type="protein sequence ID" value="KZT08587.1"/>
    <property type="molecule type" value="Genomic_DNA"/>
</dbReference>
<dbReference type="RefSeq" id="XP_040766327.1">
    <property type="nucleotide sequence ID" value="XM_040908421.1"/>
</dbReference>
<evidence type="ECO:0000256" key="1">
    <source>
        <dbReference type="ARBA" id="ARBA00022729"/>
    </source>
</evidence>
<sequence>MLFKLSALIALVPLASALVLETPNGWQSNGVVNISWVTASGDPSSVSFELTNPDIFHNSYAIATNIQSSLGFLSLTLPTVDVGSGYYLEAVNVSNINDVFAETGEFSVAAPPSTTASSSTSAASSSGASSASLTSSGSAASTASGASSSGASGASSTAANAASSGASSGTSSAPSSTVSTFNGAGHLEFSYGSMAVMAIGAVAGAVAAL</sequence>